<dbReference type="AntiFam" id="ANF00057">
    <property type="entry name" value="Translation of E. coli type CRISPR repeat"/>
</dbReference>
<evidence type="ECO:0000256" key="1">
    <source>
        <dbReference type="SAM" id="MobiDB-lite"/>
    </source>
</evidence>
<dbReference type="AntiFam" id="ANF00006">
    <property type="entry name" value="Translation of CRISPR region"/>
</dbReference>
<dbReference type="EMBL" id="CAAHCS010000003">
    <property type="protein sequence ID" value="VGL71009.1"/>
    <property type="molecule type" value="Genomic_DNA"/>
</dbReference>
<feature type="region of interest" description="Disordered" evidence="1">
    <location>
        <begin position="127"/>
        <end position="149"/>
    </location>
</feature>
<reference evidence="3" key="1">
    <citation type="submission" date="2019-03" db="EMBL/GenBank/DDBJ databases">
        <authorList>
            <consortium name="Pathogen Informatics"/>
        </authorList>
    </citation>
    <scope>NUCLEOTIDE SEQUENCE</scope>
    <source>
        <strain evidence="3">5012STDY7626360</strain>
        <strain evidence="2">5012STDY7626446</strain>
    </source>
</reference>
<name>A0A486UPL1_KLEPN</name>
<evidence type="ECO:0000313" key="3">
    <source>
        <dbReference type="EMBL" id="VGM40108.1"/>
    </source>
</evidence>
<organism evidence="3">
    <name type="scientific">Klebsiella pneumoniae</name>
    <dbReference type="NCBI Taxonomy" id="573"/>
    <lineage>
        <taxon>Bacteria</taxon>
        <taxon>Pseudomonadati</taxon>
        <taxon>Pseudomonadota</taxon>
        <taxon>Gammaproteobacteria</taxon>
        <taxon>Enterobacterales</taxon>
        <taxon>Enterobacteriaceae</taxon>
        <taxon>Klebsiella/Raoultella group</taxon>
        <taxon>Klebsiella</taxon>
        <taxon>Klebsiella pneumoniae complex</taxon>
    </lineage>
</organism>
<accession>A0A486UPL1</accession>
<dbReference type="EMBL" id="CAAHDG010000005">
    <property type="protein sequence ID" value="VGM40108.1"/>
    <property type="molecule type" value="Genomic_DNA"/>
</dbReference>
<protein>
    <submittedName>
        <fullName evidence="3">Domain of uncharacterized function (DUF2825)</fullName>
    </submittedName>
</protein>
<sequence length="149" mass="16215">MFQDAVVLYGLSPLARGTQLLAQYLEEEHRFIPAGAGNTIICLVARSVDAVYPRWRGEHTSVTVLAAPATGLSPLARGTRKKHGAALVLRWFIPAGAGNTSGYFIEFINITVYPRWRGEHRIGRVDKTQPAGLSPLARGTRPSFSEVSA</sequence>
<gene>
    <name evidence="3" type="ORF">SAMEA4873561_01943</name>
    <name evidence="2" type="ORF">SAMEA4873648_02828</name>
</gene>
<proteinExistence type="predicted"/>
<evidence type="ECO:0000313" key="2">
    <source>
        <dbReference type="EMBL" id="VGL71009.1"/>
    </source>
</evidence>
<dbReference type="AlphaFoldDB" id="A0A486UPL1"/>